<keyword evidence="3" id="KW-1185">Reference proteome</keyword>
<reference evidence="2 3" key="1">
    <citation type="submission" date="2019-03" db="EMBL/GenBank/DDBJ databases">
        <title>Genomics of glacier-inhabiting Cryobacterium strains.</title>
        <authorList>
            <person name="Liu Q."/>
            <person name="Xin Y.-H."/>
        </authorList>
    </citation>
    <scope>NUCLEOTIDE SEQUENCE [LARGE SCALE GENOMIC DNA]</scope>
    <source>
        <strain evidence="3">TMT1-22</strain>
    </source>
</reference>
<dbReference type="InterPro" id="IPR036388">
    <property type="entry name" value="WH-like_DNA-bd_sf"/>
</dbReference>
<sequence length="68" mass="7924">MNEPRTFAELPSRLERLLTVQQLSDYLGVPVKTLYEWRTQKVGPRAVKVGRALRYPESHVIDWLEAQS</sequence>
<comment type="caution">
    <text evidence="2">The sequence shown here is derived from an EMBL/GenBank/DDBJ whole genome shotgun (WGS) entry which is preliminary data.</text>
</comment>
<dbReference type="Gene3D" id="1.10.10.10">
    <property type="entry name" value="Winged helix-like DNA-binding domain superfamily/Winged helix DNA-binding domain"/>
    <property type="match status" value="1"/>
</dbReference>
<name>A0AAQ2C596_9MICO</name>
<dbReference type="Proteomes" id="UP000297403">
    <property type="component" value="Unassembled WGS sequence"/>
</dbReference>
<dbReference type="InterPro" id="IPR009061">
    <property type="entry name" value="DNA-bd_dom_put_sf"/>
</dbReference>
<evidence type="ECO:0000313" key="2">
    <source>
        <dbReference type="EMBL" id="TFC44859.1"/>
    </source>
</evidence>
<evidence type="ECO:0000313" key="3">
    <source>
        <dbReference type="Proteomes" id="UP000297403"/>
    </source>
</evidence>
<organism evidence="2 3">
    <name type="scientific">Cryobacterium shii</name>
    <dbReference type="NCBI Taxonomy" id="1259235"/>
    <lineage>
        <taxon>Bacteria</taxon>
        <taxon>Bacillati</taxon>
        <taxon>Actinomycetota</taxon>
        <taxon>Actinomycetes</taxon>
        <taxon>Micrococcales</taxon>
        <taxon>Microbacteriaceae</taxon>
        <taxon>Cryobacterium</taxon>
    </lineage>
</organism>
<accession>A0AAQ2C596</accession>
<proteinExistence type="predicted"/>
<feature type="domain" description="Helix-turn-helix" evidence="1">
    <location>
        <begin position="17"/>
        <end position="68"/>
    </location>
</feature>
<dbReference type="Pfam" id="PF12728">
    <property type="entry name" value="HTH_17"/>
    <property type="match status" value="1"/>
</dbReference>
<gene>
    <name evidence="2" type="ORF">E3O49_11150</name>
</gene>
<dbReference type="InterPro" id="IPR041657">
    <property type="entry name" value="HTH_17"/>
</dbReference>
<dbReference type="InterPro" id="IPR010093">
    <property type="entry name" value="SinI_DNA-bd"/>
</dbReference>
<dbReference type="AlphaFoldDB" id="A0AAQ2C596"/>
<dbReference type="GO" id="GO:0003677">
    <property type="term" value="F:DNA binding"/>
    <property type="evidence" value="ECO:0007669"/>
    <property type="project" value="UniProtKB-KW"/>
</dbReference>
<keyword evidence="2" id="KW-0238">DNA-binding</keyword>
<dbReference type="NCBIfam" id="TIGR01764">
    <property type="entry name" value="excise"/>
    <property type="match status" value="1"/>
</dbReference>
<protein>
    <submittedName>
        <fullName evidence="2">DNA-binding protein</fullName>
    </submittedName>
</protein>
<evidence type="ECO:0000259" key="1">
    <source>
        <dbReference type="Pfam" id="PF12728"/>
    </source>
</evidence>
<dbReference type="EMBL" id="SOFY01000061">
    <property type="protein sequence ID" value="TFC44859.1"/>
    <property type="molecule type" value="Genomic_DNA"/>
</dbReference>
<dbReference type="SUPFAM" id="SSF46955">
    <property type="entry name" value="Putative DNA-binding domain"/>
    <property type="match status" value="1"/>
</dbReference>